<dbReference type="RefSeq" id="WP_119735859.1">
    <property type="nucleotide sequence ID" value="NZ_QYUN01000002.1"/>
</dbReference>
<evidence type="ECO:0000313" key="2">
    <source>
        <dbReference type="Proteomes" id="UP000285190"/>
    </source>
</evidence>
<dbReference type="Gene3D" id="1.25.40.10">
    <property type="entry name" value="Tetratricopeptide repeat domain"/>
    <property type="match status" value="1"/>
</dbReference>
<dbReference type="PANTHER" id="PTHR23004:SF7">
    <property type="entry name" value="DUF924-DOMAIN-CONTAINING PROTEIN"/>
    <property type="match status" value="1"/>
</dbReference>
<dbReference type="PANTHER" id="PTHR23004">
    <property type="entry name" value="DOUBLECORTIN DOMAIN CONTAINING 2"/>
    <property type="match status" value="1"/>
</dbReference>
<sequence>METESTIREFWFGSQADDSAVASERAALWWSKNPDVDAAIRQRFAALAARAASRELDAWNATPHGTLALILLTDQFPRNIHRDTPQAFASDPLARAWCSLGLGRGDDLQLRPIERVFFYLPLEHSESLDDQERSVALFERLAANVAAEQRPAFDGFLDYARRHRDIIARFGRFPHRNRILGRTTSMAETAFLTEKGSSF</sequence>
<dbReference type="OrthoDB" id="7593450at2"/>
<protein>
    <submittedName>
        <fullName evidence="1">DUF924 domain-containing protein</fullName>
    </submittedName>
</protein>
<reference evidence="1 2" key="1">
    <citation type="submission" date="2018-09" db="EMBL/GenBank/DDBJ databases">
        <authorList>
            <person name="Zhu H."/>
        </authorList>
    </citation>
    <scope>NUCLEOTIDE SEQUENCE [LARGE SCALE GENOMIC DNA]</scope>
    <source>
        <strain evidence="1 2">K2R10-39</strain>
    </source>
</reference>
<organism evidence="1 2">
    <name type="scientific">Noviherbaspirillum cavernae</name>
    <dbReference type="NCBI Taxonomy" id="2320862"/>
    <lineage>
        <taxon>Bacteria</taxon>
        <taxon>Pseudomonadati</taxon>
        <taxon>Pseudomonadota</taxon>
        <taxon>Betaproteobacteria</taxon>
        <taxon>Burkholderiales</taxon>
        <taxon>Oxalobacteraceae</taxon>
        <taxon>Noviherbaspirillum</taxon>
    </lineage>
</organism>
<dbReference type="InterPro" id="IPR010323">
    <property type="entry name" value="DUF924"/>
</dbReference>
<gene>
    <name evidence="1" type="ORF">D3870_00790</name>
</gene>
<name>A0A418WWY6_9BURK</name>
<dbReference type="EMBL" id="QYUN01000002">
    <property type="protein sequence ID" value="RJG04749.1"/>
    <property type="molecule type" value="Genomic_DNA"/>
</dbReference>
<proteinExistence type="predicted"/>
<accession>A0A418WWY6</accession>
<dbReference type="Proteomes" id="UP000285190">
    <property type="component" value="Unassembled WGS sequence"/>
</dbReference>
<dbReference type="AlphaFoldDB" id="A0A418WWY6"/>
<dbReference type="SUPFAM" id="SSF48452">
    <property type="entry name" value="TPR-like"/>
    <property type="match status" value="1"/>
</dbReference>
<keyword evidence="2" id="KW-1185">Reference proteome</keyword>
<comment type="caution">
    <text evidence="1">The sequence shown here is derived from an EMBL/GenBank/DDBJ whole genome shotgun (WGS) entry which is preliminary data.</text>
</comment>
<dbReference type="InterPro" id="IPR011990">
    <property type="entry name" value="TPR-like_helical_dom_sf"/>
</dbReference>
<evidence type="ECO:0000313" key="1">
    <source>
        <dbReference type="EMBL" id="RJG04749.1"/>
    </source>
</evidence>
<dbReference type="Pfam" id="PF06041">
    <property type="entry name" value="DUF924"/>
    <property type="match status" value="1"/>
</dbReference>
<dbReference type="Gene3D" id="1.20.58.320">
    <property type="entry name" value="TPR-like"/>
    <property type="match status" value="1"/>
</dbReference>